<dbReference type="Pfam" id="PF13440">
    <property type="entry name" value="Polysacc_synt_3"/>
    <property type="match status" value="1"/>
</dbReference>
<feature type="transmembrane region" description="Helical" evidence="7">
    <location>
        <begin position="281"/>
        <end position="301"/>
    </location>
</feature>
<evidence type="ECO:0000256" key="5">
    <source>
        <dbReference type="ARBA" id="ARBA00022989"/>
    </source>
</evidence>
<gene>
    <name evidence="8" type="ORF">NEJAP_0803</name>
</gene>
<dbReference type="PANTHER" id="PTHR30250:SF10">
    <property type="entry name" value="LIPOPOLYSACCHARIDE BIOSYNTHESIS PROTEIN WZXC"/>
    <property type="match status" value="1"/>
</dbReference>
<evidence type="ECO:0000256" key="6">
    <source>
        <dbReference type="ARBA" id="ARBA00023136"/>
    </source>
</evidence>
<keyword evidence="4 7" id="KW-0812">Transmembrane</keyword>
<keyword evidence="6 7" id="KW-0472">Membrane</keyword>
<dbReference type="AlphaFoldDB" id="A0A7R6PQW3"/>
<evidence type="ECO:0000313" key="8">
    <source>
        <dbReference type="EMBL" id="BBB28760.1"/>
    </source>
</evidence>
<evidence type="ECO:0000256" key="2">
    <source>
        <dbReference type="ARBA" id="ARBA00007430"/>
    </source>
</evidence>
<keyword evidence="5 7" id="KW-1133">Transmembrane helix</keyword>
<dbReference type="EMBL" id="AP014546">
    <property type="protein sequence ID" value="BBB28760.1"/>
    <property type="molecule type" value="Genomic_DNA"/>
</dbReference>
<feature type="transmembrane region" description="Helical" evidence="7">
    <location>
        <begin position="212"/>
        <end position="230"/>
    </location>
</feature>
<proteinExistence type="inferred from homology"/>
<feature type="transmembrane region" description="Helical" evidence="7">
    <location>
        <begin position="12"/>
        <end position="32"/>
    </location>
</feature>
<feature type="transmembrane region" description="Helical" evidence="7">
    <location>
        <begin position="250"/>
        <end position="269"/>
    </location>
</feature>
<reference evidence="8 9" key="1">
    <citation type="journal article" date="2008" name="Int. J. Syst. Evol. Microbiol.">
        <title>Neptunomonas japonica sp. nov., an Osedax japonicus symbiont-like bacterium isolated from sediment adjacent to sperm whale carcasses off Kagoshima, Japan.</title>
        <authorList>
            <person name="Miyazaki M."/>
            <person name="Nogi Y."/>
            <person name="Fujiwara Y."/>
            <person name="Kawato M."/>
            <person name="Kubokawa K."/>
            <person name="Horikoshi K."/>
        </authorList>
    </citation>
    <scope>NUCLEOTIDE SEQUENCE [LARGE SCALE GENOMIC DNA]</scope>
    <source>
        <strain evidence="8 9">JAMM 1380</strain>
    </source>
</reference>
<feature type="transmembrane region" description="Helical" evidence="7">
    <location>
        <begin position="440"/>
        <end position="461"/>
    </location>
</feature>
<accession>A0A7R6PQW3</accession>
<dbReference type="Proteomes" id="UP000595332">
    <property type="component" value="Chromosome"/>
</dbReference>
<comment type="subcellular location">
    <subcellularLocation>
        <location evidence="1">Cell membrane</location>
        <topology evidence="1">Multi-pass membrane protein</topology>
    </subcellularLocation>
</comment>
<evidence type="ECO:0000256" key="7">
    <source>
        <dbReference type="SAM" id="Phobius"/>
    </source>
</evidence>
<keyword evidence="3" id="KW-1003">Cell membrane</keyword>
<feature type="transmembrane region" description="Helical" evidence="7">
    <location>
        <begin position="169"/>
        <end position="187"/>
    </location>
</feature>
<name>A0A7R6PQW3_9GAMM</name>
<feature type="transmembrane region" description="Helical" evidence="7">
    <location>
        <begin position="74"/>
        <end position="94"/>
    </location>
</feature>
<feature type="transmembrane region" description="Helical" evidence="7">
    <location>
        <begin position="381"/>
        <end position="402"/>
    </location>
</feature>
<feature type="transmembrane region" description="Helical" evidence="7">
    <location>
        <begin position="414"/>
        <end position="434"/>
    </location>
</feature>
<feature type="transmembrane region" description="Helical" evidence="7">
    <location>
        <begin position="357"/>
        <end position="375"/>
    </location>
</feature>
<evidence type="ECO:0000256" key="3">
    <source>
        <dbReference type="ARBA" id="ARBA00022475"/>
    </source>
</evidence>
<evidence type="ECO:0000256" key="4">
    <source>
        <dbReference type="ARBA" id="ARBA00022692"/>
    </source>
</evidence>
<keyword evidence="9" id="KW-1185">Reference proteome</keyword>
<dbReference type="PANTHER" id="PTHR30250">
    <property type="entry name" value="PST FAMILY PREDICTED COLANIC ACID TRANSPORTER"/>
    <property type="match status" value="1"/>
</dbReference>
<dbReference type="RefSeq" id="WP_201349425.1">
    <property type="nucleotide sequence ID" value="NZ_AP014546.1"/>
</dbReference>
<comment type="similarity">
    <text evidence="2">Belongs to the polysaccharide synthase family.</text>
</comment>
<organism evidence="8 9">
    <name type="scientific">Neptunomonas japonica JAMM 1380</name>
    <dbReference type="NCBI Taxonomy" id="1441457"/>
    <lineage>
        <taxon>Bacteria</taxon>
        <taxon>Pseudomonadati</taxon>
        <taxon>Pseudomonadota</taxon>
        <taxon>Gammaproteobacteria</taxon>
        <taxon>Oceanospirillales</taxon>
        <taxon>Oceanospirillaceae</taxon>
        <taxon>Neptunomonas</taxon>
    </lineage>
</organism>
<dbReference type="GO" id="GO:0005886">
    <property type="term" value="C:plasma membrane"/>
    <property type="evidence" value="ECO:0007669"/>
    <property type="project" value="UniProtKB-SubCell"/>
</dbReference>
<feature type="transmembrane region" description="Helical" evidence="7">
    <location>
        <begin position="38"/>
        <end position="54"/>
    </location>
</feature>
<evidence type="ECO:0000313" key="9">
    <source>
        <dbReference type="Proteomes" id="UP000595332"/>
    </source>
</evidence>
<dbReference type="InterPro" id="IPR050833">
    <property type="entry name" value="Poly_Biosynth_Transport"/>
</dbReference>
<protein>
    <submittedName>
        <fullName evidence="8">Polysaccharide biosynthesis protein</fullName>
    </submittedName>
</protein>
<evidence type="ECO:0000256" key="1">
    <source>
        <dbReference type="ARBA" id="ARBA00004651"/>
    </source>
</evidence>
<feature type="transmembrane region" description="Helical" evidence="7">
    <location>
        <begin position="114"/>
        <end position="132"/>
    </location>
</feature>
<feature type="transmembrane region" description="Helical" evidence="7">
    <location>
        <begin position="321"/>
        <end position="345"/>
    </location>
</feature>
<feature type="transmembrane region" description="Helical" evidence="7">
    <location>
        <begin position="144"/>
        <end position="163"/>
    </location>
</feature>
<dbReference type="KEGG" id="njp:NEJAP_0803"/>
<sequence length="475" mass="53036">MSTFKKSLILSFVQKYSELLIGFIASIILARLLMPEEVGLYSIVATIIVVAHMIRDFGVSSYIVQEDDLDDQKLISAFLVTCFWSYSIALILYTNSTNIAVFFNRNEIVSILNHVIINFLIIPFGSVSLSLLRKEMNFSALLKVNLISALFGAIVSVGMAFSGYSYMSLVWGSIATTAMTVLLSSFFRREISIVVPSLASIKNVFIFGSKSSYIHILFVSVAQLPEILIGKFFGMANVGLYSRANGLVKLFHMGVMQGIIPVLLPHLVNRMKEKGDVKAEYFKSIDFICTISWPFFIFLALMSEEIIETLYGVSWVSAAPLVIWLSLSAAVGSVYSINTHFFVAVKSIDLDVRNQSVSQIFSIIVMVVASFYGLYPLLFSIVISKIFSLLVSVYYLCKAINFQYSDILKNLRKAGVVSLTCFVFLYYVKSIAFLDSSNLFIQLSIIGALFSIVWIASLIIVKSEIINFFKKNDNV</sequence>